<dbReference type="GO" id="GO:0035312">
    <property type="term" value="F:5'-3' DNA exonuclease activity"/>
    <property type="evidence" value="ECO:0007669"/>
    <property type="project" value="TreeGrafter"/>
</dbReference>
<dbReference type="GO" id="GO:0004534">
    <property type="term" value="F:5'-3' RNA exonuclease activity"/>
    <property type="evidence" value="ECO:0007669"/>
    <property type="project" value="TreeGrafter"/>
</dbReference>
<evidence type="ECO:0000313" key="3">
    <source>
        <dbReference type="Proteomes" id="UP000215459"/>
    </source>
</evidence>
<keyword evidence="3" id="KW-1185">Reference proteome</keyword>
<dbReference type="AlphaFoldDB" id="A0A235BBI7"/>
<dbReference type="RefSeq" id="WP_094263273.1">
    <property type="nucleotide sequence ID" value="NZ_NOWF01000002.1"/>
</dbReference>
<dbReference type="InterPro" id="IPR004013">
    <property type="entry name" value="PHP_dom"/>
</dbReference>
<sequence length="265" mass="29388">MRIFKDLKPGTFDLHIHTTASDGIFSPTEVVHRAKEAGLSTIAITDHDTLAGVEEALAAGETSGVRVLSGVEISTRYGKKGVDILGYDIHRRRQLHETLSSLRDARQDRALGIIERFDRLGMPITLKEVQEFSGDGVITRPHIARAIVKKGYAEDVQTVFDRYLADGRPANVEKKVLTPQQGIQLIHQSGGQAVLAHPIYLGDDELVRSLLKFGFDGIEVWHRNHSPEDSQRYFQIAEELSLRVTGGSDFHTEAHRMGDFGAPTD</sequence>
<dbReference type="EMBL" id="NOWF01000002">
    <property type="protein sequence ID" value="OYD08925.1"/>
    <property type="molecule type" value="Genomic_DNA"/>
</dbReference>
<feature type="domain" description="Polymerase/histidinol phosphatase N-terminal" evidence="1">
    <location>
        <begin position="12"/>
        <end position="77"/>
    </location>
</feature>
<dbReference type="Proteomes" id="UP000215459">
    <property type="component" value="Unassembled WGS sequence"/>
</dbReference>
<dbReference type="InterPro" id="IPR003141">
    <property type="entry name" value="Pol/His_phosphatase_N"/>
</dbReference>
<dbReference type="PANTHER" id="PTHR42924">
    <property type="entry name" value="EXONUCLEASE"/>
    <property type="match status" value="1"/>
</dbReference>
<dbReference type="Pfam" id="PF02811">
    <property type="entry name" value="PHP"/>
    <property type="match status" value="1"/>
</dbReference>
<dbReference type="CDD" id="cd07438">
    <property type="entry name" value="PHP_HisPPase_AMP"/>
    <property type="match status" value="1"/>
</dbReference>
<reference evidence="2 3" key="1">
    <citation type="submission" date="2017-07" db="EMBL/GenBank/DDBJ databases">
        <title>The genome sequence of Paludifilum halophilum highlights mechanisms for microbial adaptation to high salt environemnts.</title>
        <authorList>
            <person name="Belbahri L."/>
        </authorList>
    </citation>
    <scope>NUCLEOTIDE SEQUENCE [LARGE SCALE GENOMIC DNA]</scope>
    <source>
        <strain evidence="2 3">DSM 102817</strain>
    </source>
</reference>
<accession>A0A235BBI7</accession>
<gene>
    <name evidence="2" type="ORF">CHM34_03865</name>
</gene>
<evidence type="ECO:0000259" key="1">
    <source>
        <dbReference type="SMART" id="SM00481"/>
    </source>
</evidence>
<dbReference type="OrthoDB" id="9804333at2"/>
<evidence type="ECO:0000313" key="2">
    <source>
        <dbReference type="EMBL" id="OYD08925.1"/>
    </source>
</evidence>
<organism evidence="2 3">
    <name type="scientific">Paludifilum halophilum</name>
    <dbReference type="NCBI Taxonomy" id="1642702"/>
    <lineage>
        <taxon>Bacteria</taxon>
        <taxon>Bacillati</taxon>
        <taxon>Bacillota</taxon>
        <taxon>Bacilli</taxon>
        <taxon>Bacillales</taxon>
        <taxon>Thermoactinomycetaceae</taxon>
        <taxon>Paludifilum</taxon>
    </lineage>
</organism>
<proteinExistence type="predicted"/>
<dbReference type="SMART" id="SM00481">
    <property type="entry name" value="POLIIIAc"/>
    <property type="match status" value="1"/>
</dbReference>
<comment type="caution">
    <text evidence="2">The sequence shown here is derived from an EMBL/GenBank/DDBJ whole genome shotgun (WGS) entry which is preliminary data.</text>
</comment>
<dbReference type="SUPFAM" id="SSF89550">
    <property type="entry name" value="PHP domain-like"/>
    <property type="match status" value="1"/>
</dbReference>
<dbReference type="InterPro" id="IPR052018">
    <property type="entry name" value="PHP_domain"/>
</dbReference>
<dbReference type="PANTHER" id="PTHR42924:SF3">
    <property type="entry name" value="POLYMERASE_HISTIDINOL PHOSPHATASE N-TERMINAL DOMAIN-CONTAINING PROTEIN"/>
    <property type="match status" value="1"/>
</dbReference>
<dbReference type="Gene3D" id="3.20.20.140">
    <property type="entry name" value="Metal-dependent hydrolases"/>
    <property type="match status" value="1"/>
</dbReference>
<dbReference type="InterPro" id="IPR016195">
    <property type="entry name" value="Pol/histidinol_Pase-like"/>
</dbReference>
<protein>
    <submittedName>
        <fullName evidence="2">Phosphatase</fullName>
    </submittedName>
</protein>
<name>A0A235BBI7_9BACL</name>
<dbReference type="Gene3D" id="1.10.150.650">
    <property type="match status" value="1"/>
</dbReference>